<evidence type="ECO:0000256" key="7">
    <source>
        <dbReference type="ARBA" id="ARBA00022692"/>
    </source>
</evidence>
<evidence type="ECO:0000256" key="2">
    <source>
        <dbReference type="ARBA" id="ARBA00004236"/>
    </source>
</evidence>
<evidence type="ECO:0000256" key="10">
    <source>
        <dbReference type="ARBA" id="ARBA00022840"/>
    </source>
</evidence>
<keyword evidence="11 14" id="KW-1133">Transmembrane helix</keyword>
<evidence type="ECO:0000256" key="6">
    <source>
        <dbReference type="ARBA" id="ARBA00022679"/>
    </source>
</evidence>
<evidence type="ECO:0000256" key="3">
    <source>
        <dbReference type="ARBA" id="ARBA00012438"/>
    </source>
</evidence>
<evidence type="ECO:0000256" key="14">
    <source>
        <dbReference type="SAM" id="Phobius"/>
    </source>
</evidence>
<gene>
    <name evidence="17" type="ORF">AYP45_04030</name>
</gene>
<evidence type="ECO:0000313" key="17">
    <source>
        <dbReference type="EMBL" id="OOP57332.1"/>
    </source>
</evidence>
<evidence type="ECO:0000256" key="12">
    <source>
        <dbReference type="ARBA" id="ARBA00023012"/>
    </source>
</evidence>
<name>A0A1V4AW19_9BACT</name>
<dbReference type="SMART" id="SM00304">
    <property type="entry name" value="HAMP"/>
    <property type="match status" value="1"/>
</dbReference>
<keyword evidence="6" id="KW-0808">Transferase</keyword>
<dbReference type="EMBL" id="AYTS01000035">
    <property type="protein sequence ID" value="OOP57332.1"/>
    <property type="molecule type" value="Genomic_DNA"/>
</dbReference>
<dbReference type="InterPro" id="IPR005467">
    <property type="entry name" value="His_kinase_dom"/>
</dbReference>
<keyword evidence="13 14" id="KW-0472">Membrane</keyword>
<dbReference type="FunFam" id="3.30.565.10:FF:000023">
    <property type="entry name" value="PAS domain-containing sensor histidine kinase"/>
    <property type="match status" value="1"/>
</dbReference>
<dbReference type="AlphaFoldDB" id="A0A1V4AW19"/>
<feature type="transmembrane region" description="Helical" evidence="14">
    <location>
        <begin position="161"/>
        <end position="185"/>
    </location>
</feature>
<keyword evidence="5" id="KW-0597">Phosphoprotein</keyword>
<dbReference type="Pfam" id="PF00672">
    <property type="entry name" value="HAMP"/>
    <property type="match status" value="1"/>
</dbReference>
<dbReference type="SUPFAM" id="SSF158472">
    <property type="entry name" value="HAMP domain-like"/>
    <property type="match status" value="1"/>
</dbReference>
<dbReference type="SMART" id="SM00388">
    <property type="entry name" value="HisKA"/>
    <property type="match status" value="1"/>
</dbReference>
<comment type="caution">
    <text evidence="17">The sequence shown here is derived from an EMBL/GenBank/DDBJ whole genome shotgun (WGS) entry which is preliminary data.</text>
</comment>
<keyword evidence="7 14" id="KW-0812">Transmembrane</keyword>
<reference evidence="17 18" key="1">
    <citation type="journal article" date="2017" name="Water Res.">
        <title>Discovery and metagenomic analysis of an anammox bacterial enrichment related to Candidatus "Brocadia caroliniensis" in a full-scale glycerol-fed nitritation-denitritation separate centrate treatment process.</title>
        <authorList>
            <person name="Park H."/>
            <person name="Brotto A.C."/>
            <person name="van Loosdrecht M.C."/>
            <person name="Chandran K."/>
        </authorList>
    </citation>
    <scope>NUCLEOTIDE SEQUENCE [LARGE SCALE GENOMIC DNA]</scope>
    <source>
        <strain evidence="17">26THWARD</strain>
    </source>
</reference>
<dbReference type="CDD" id="cd00082">
    <property type="entry name" value="HisKA"/>
    <property type="match status" value="1"/>
</dbReference>
<evidence type="ECO:0000313" key="18">
    <source>
        <dbReference type="Proteomes" id="UP000189681"/>
    </source>
</evidence>
<keyword evidence="12" id="KW-0902">Two-component regulatory system</keyword>
<evidence type="ECO:0000259" key="15">
    <source>
        <dbReference type="PROSITE" id="PS50109"/>
    </source>
</evidence>
<keyword evidence="4" id="KW-1003">Cell membrane</keyword>
<dbReference type="InterPro" id="IPR050428">
    <property type="entry name" value="TCS_sensor_his_kinase"/>
</dbReference>
<evidence type="ECO:0000256" key="11">
    <source>
        <dbReference type="ARBA" id="ARBA00022989"/>
    </source>
</evidence>
<dbReference type="InterPro" id="IPR003661">
    <property type="entry name" value="HisK_dim/P_dom"/>
</dbReference>
<dbReference type="Gene3D" id="1.10.287.130">
    <property type="match status" value="1"/>
</dbReference>
<evidence type="ECO:0000256" key="5">
    <source>
        <dbReference type="ARBA" id="ARBA00022553"/>
    </source>
</evidence>
<dbReference type="InterPro" id="IPR003660">
    <property type="entry name" value="HAMP_dom"/>
</dbReference>
<evidence type="ECO:0000256" key="8">
    <source>
        <dbReference type="ARBA" id="ARBA00022741"/>
    </source>
</evidence>
<evidence type="ECO:0000259" key="16">
    <source>
        <dbReference type="PROSITE" id="PS50885"/>
    </source>
</evidence>
<dbReference type="GO" id="GO:0005524">
    <property type="term" value="F:ATP binding"/>
    <property type="evidence" value="ECO:0007669"/>
    <property type="project" value="UniProtKB-KW"/>
</dbReference>
<dbReference type="Gene3D" id="3.30.565.10">
    <property type="entry name" value="Histidine kinase-like ATPase, C-terminal domain"/>
    <property type="match status" value="1"/>
</dbReference>
<dbReference type="EC" id="2.7.13.3" evidence="3"/>
<evidence type="ECO:0000256" key="9">
    <source>
        <dbReference type="ARBA" id="ARBA00022777"/>
    </source>
</evidence>
<dbReference type="SUPFAM" id="SSF55874">
    <property type="entry name" value="ATPase domain of HSP90 chaperone/DNA topoisomerase II/histidine kinase"/>
    <property type="match status" value="1"/>
</dbReference>
<proteinExistence type="predicted"/>
<organism evidence="17 18">
    <name type="scientific">Candidatus Brocadia carolinensis</name>
    <dbReference type="NCBI Taxonomy" id="1004156"/>
    <lineage>
        <taxon>Bacteria</taxon>
        <taxon>Pseudomonadati</taxon>
        <taxon>Planctomycetota</taxon>
        <taxon>Candidatus Brocadiia</taxon>
        <taxon>Candidatus Brocadiales</taxon>
        <taxon>Candidatus Brocadiaceae</taxon>
        <taxon>Candidatus Brocadia</taxon>
    </lineage>
</organism>
<dbReference type="Proteomes" id="UP000189681">
    <property type="component" value="Unassembled WGS sequence"/>
</dbReference>
<dbReference type="PANTHER" id="PTHR45436:SF5">
    <property type="entry name" value="SENSOR HISTIDINE KINASE TRCS"/>
    <property type="match status" value="1"/>
</dbReference>
<keyword evidence="8" id="KW-0547">Nucleotide-binding</keyword>
<feature type="domain" description="Histidine kinase" evidence="15">
    <location>
        <begin position="247"/>
        <end position="462"/>
    </location>
</feature>
<accession>A0A1V4AW19</accession>
<keyword evidence="10" id="KW-0067">ATP-binding</keyword>
<dbReference type="CDD" id="cd00075">
    <property type="entry name" value="HATPase"/>
    <property type="match status" value="1"/>
</dbReference>
<dbReference type="CDD" id="cd06225">
    <property type="entry name" value="HAMP"/>
    <property type="match status" value="1"/>
</dbReference>
<comment type="catalytic activity">
    <reaction evidence="1">
        <text>ATP + protein L-histidine = ADP + protein N-phospho-L-histidine.</text>
        <dbReference type="EC" id="2.7.13.3"/>
    </reaction>
</comment>
<evidence type="ECO:0000256" key="4">
    <source>
        <dbReference type="ARBA" id="ARBA00022475"/>
    </source>
</evidence>
<dbReference type="PROSITE" id="PS50109">
    <property type="entry name" value="HIS_KIN"/>
    <property type="match status" value="1"/>
</dbReference>
<dbReference type="InterPro" id="IPR003594">
    <property type="entry name" value="HATPase_dom"/>
</dbReference>
<dbReference type="InterPro" id="IPR036097">
    <property type="entry name" value="HisK_dim/P_sf"/>
</dbReference>
<comment type="subcellular location">
    <subcellularLocation>
        <location evidence="2">Cell membrane</location>
    </subcellularLocation>
</comment>
<protein>
    <recommendedName>
        <fullName evidence="3">histidine kinase</fullName>
        <ecNumber evidence="3">2.7.13.3</ecNumber>
    </recommendedName>
</protein>
<dbReference type="GO" id="GO:0005886">
    <property type="term" value="C:plasma membrane"/>
    <property type="evidence" value="ECO:0007669"/>
    <property type="project" value="UniProtKB-SubCell"/>
</dbReference>
<evidence type="ECO:0000256" key="1">
    <source>
        <dbReference type="ARBA" id="ARBA00000085"/>
    </source>
</evidence>
<dbReference type="SMART" id="SM00387">
    <property type="entry name" value="HATPase_c"/>
    <property type="match status" value="1"/>
</dbReference>
<keyword evidence="9" id="KW-0418">Kinase</keyword>
<dbReference type="PRINTS" id="PR00344">
    <property type="entry name" value="BCTRLSENSOR"/>
</dbReference>
<sequence>MNSWTIRTKLTLWYTSIFGGTLVLFGLLTYLAFSYANNERIDVGLKEEAEGIAHYERISENFFRKYVERISNESDEEWASGKYVAILNHAGNLQFRSGNLKEEHLSLNSHQITEILSGKTYFKTVRIANGRLLRIITVPKQDTRELIQIGIVVNKDTTLNIFLFILSAVGFLAIIGSWFGGRFMAKKALKPISRMIKELQEIEPEHLRKRLSLHPAKDEINELSGVINEMLSRLENAFNQIRQFTADASHELRTPIAIMKAGIEVSLSKERAIHGYQQVLANTMEDLGRLSKIVENLFVLAKADAGQYVLYKERISLHPVIMDIAEQLKLIAEPKNIFVSTEKMDNAFVEGDELLIRMMLLNLIDNAVKYTQPKGAIQLSLCKDNGWVKITIQDTGIGISQEDSVSIFDRFYRANKARTADHTGGGLGLSICQWIVKSHYGTITVESKLHEGSVFTVTLPTC</sequence>
<dbReference type="GO" id="GO:0000155">
    <property type="term" value="F:phosphorelay sensor kinase activity"/>
    <property type="evidence" value="ECO:0007669"/>
    <property type="project" value="InterPro"/>
</dbReference>
<dbReference type="SUPFAM" id="SSF47384">
    <property type="entry name" value="Homodimeric domain of signal transducing histidine kinase"/>
    <property type="match status" value="1"/>
</dbReference>
<dbReference type="Gene3D" id="6.10.340.10">
    <property type="match status" value="1"/>
</dbReference>
<evidence type="ECO:0000256" key="13">
    <source>
        <dbReference type="ARBA" id="ARBA00023136"/>
    </source>
</evidence>
<dbReference type="STRING" id="1004156.AYP45_04030"/>
<dbReference type="Pfam" id="PF00512">
    <property type="entry name" value="HisKA"/>
    <property type="match status" value="1"/>
</dbReference>
<feature type="domain" description="HAMP" evidence="16">
    <location>
        <begin position="186"/>
        <end position="239"/>
    </location>
</feature>
<dbReference type="PANTHER" id="PTHR45436">
    <property type="entry name" value="SENSOR HISTIDINE KINASE YKOH"/>
    <property type="match status" value="1"/>
</dbReference>
<dbReference type="PROSITE" id="PS50885">
    <property type="entry name" value="HAMP"/>
    <property type="match status" value="1"/>
</dbReference>
<feature type="transmembrane region" description="Helical" evidence="14">
    <location>
        <begin position="12"/>
        <end position="33"/>
    </location>
</feature>
<dbReference type="Pfam" id="PF02518">
    <property type="entry name" value="HATPase_c"/>
    <property type="match status" value="1"/>
</dbReference>
<dbReference type="InterPro" id="IPR036890">
    <property type="entry name" value="HATPase_C_sf"/>
</dbReference>
<dbReference type="InterPro" id="IPR004358">
    <property type="entry name" value="Sig_transdc_His_kin-like_C"/>
</dbReference>